<evidence type="ECO:0000256" key="6">
    <source>
        <dbReference type="RuleBase" id="RU000688"/>
    </source>
</evidence>
<dbReference type="PROSITE" id="PS50262">
    <property type="entry name" value="G_PROTEIN_RECEP_F1_2"/>
    <property type="match status" value="1"/>
</dbReference>
<gene>
    <name evidence="9" type="ORF">NEMVEDRAFT_v1g202669</name>
</gene>
<keyword evidence="4 7" id="KW-1133">Transmembrane helix</keyword>
<dbReference type="PROSITE" id="PS00237">
    <property type="entry name" value="G_PROTEIN_RECEP_F1_1"/>
    <property type="match status" value="1"/>
</dbReference>
<dbReference type="InterPro" id="IPR017452">
    <property type="entry name" value="GPCR_Rhodpsn_7TM"/>
</dbReference>
<proteinExistence type="inferred from homology"/>
<keyword evidence="3 6" id="KW-0812">Transmembrane</keyword>
<dbReference type="eggNOG" id="KOG3656">
    <property type="taxonomic scope" value="Eukaryota"/>
</dbReference>
<dbReference type="HOGENOM" id="CLU_009579_14_1_1"/>
<dbReference type="GO" id="GO:0005886">
    <property type="term" value="C:plasma membrane"/>
    <property type="evidence" value="ECO:0000318"/>
    <property type="project" value="GO_Central"/>
</dbReference>
<feature type="transmembrane region" description="Helical" evidence="7">
    <location>
        <begin position="231"/>
        <end position="253"/>
    </location>
</feature>
<feature type="domain" description="G-protein coupled receptors family 1 profile" evidence="8">
    <location>
        <begin position="43"/>
        <end position="283"/>
    </location>
</feature>
<keyword evidence="6" id="KW-0807">Transducer</keyword>
<name>A7RVA6_NEMVE</name>
<protein>
    <recommendedName>
        <fullName evidence="8">G-protein coupled receptors family 1 profile domain-containing protein</fullName>
    </recommendedName>
</protein>
<dbReference type="GO" id="GO:0007186">
    <property type="term" value="P:G protein-coupled receptor signaling pathway"/>
    <property type="evidence" value="ECO:0000318"/>
    <property type="project" value="GO_Central"/>
</dbReference>
<dbReference type="STRING" id="45351.A7RVA6"/>
<comment type="subcellular location">
    <subcellularLocation>
        <location evidence="1">Cell membrane</location>
        <topology evidence="1">Multi-pass membrane protein</topology>
    </subcellularLocation>
</comment>
<dbReference type="SMART" id="SM01381">
    <property type="entry name" value="7TM_GPCR_Srsx"/>
    <property type="match status" value="1"/>
</dbReference>
<dbReference type="PANTHER" id="PTHR22750">
    <property type="entry name" value="G-PROTEIN COUPLED RECEPTOR"/>
    <property type="match status" value="1"/>
</dbReference>
<dbReference type="AlphaFoldDB" id="A7RVA6"/>
<dbReference type="Gene3D" id="1.20.1070.10">
    <property type="entry name" value="Rhodopsin 7-helix transmembrane proteins"/>
    <property type="match status" value="1"/>
</dbReference>
<evidence type="ECO:0000256" key="3">
    <source>
        <dbReference type="ARBA" id="ARBA00022692"/>
    </source>
</evidence>
<dbReference type="PRINTS" id="PR00237">
    <property type="entry name" value="GPCRRHODOPSN"/>
</dbReference>
<feature type="transmembrane region" description="Helical" evidence="7">
    <location>
        <begin position="63"/>
        <end position="83"/>
    </location>
</feature>
<sequence length="344" mass="37822">MNSSIECSSWAKSFDPKPVTAVFWSYIFSCILTVLMLTPAVFLNFLVIFVITRTRSLCKPSNMLLCSLALADFGTGILAQPLYTTHIVTEIEGDVTLFCVTGAITAFVSYTLAGAGLFTLTAISVDRCLAIYRPMKYRACVTPKAVVQASVCMWIVAAFGASTRLLLNVKYFMFSLGVTMFVSLTTILVCSVLAFRSLKTQKEQIAGEMRLHQGKQMVQLASYRKYLKTMLILLGFVLLCYVPFVTVTMITAMNGMESNATRAAWNVADSIGYMNSTINPVVYCLRIPEIRRACQKALRDMGARRGGNVVVPAKSVTVSLRQRSHVLEAIPEEGSTANLEPPVC</sequence>
<feature type="transmembrane region" description="Helical" evidence="7">
    <location>
        <begin position="145"/>
        <end position="166"/>
    </location>
</feature>
<evidence type="ECO:0000256" key="4">
    <source>
        <dbReference type="ARBA" id="ARBA00022989"/>
    </source>
</evidence>
<dbReference type="GO" id="GO:0001609">
    <property type="term" value="F:G protein-coupled adenosine receptor activity"/>
    <property type="evidence" value="ECO:0000318"/>
    <property type="project" value="GO_Central"/>
</dbReference>
<dbReference type="SUPFAM" id="SSF81321">
    <property type="entry name" value="Family A G protein-coupled receptor-like"/>
    <property type="match status" value="1"/>
</dbReference>
<dbReference type="Pfam" id="PF00001">
    <property type="entry name" value="7tm_1"/>
    <property type="match status" value="2"/>
</dbReference>
<comment type="similarity">
    <text evidence="6">Belongs to the G-protein coupled receptor 1 family.</text>
</comment>
<keyword evidence="6" id="KW-0297">G-protein coupled receptor</keyword>
<keyword evidence="6" id="KW-0675">Receptor</keyword>
<evidence type="ECO:0000313" key="9">
    <source>
        <dbReference type="EMBL" id="EDO44539.1"/>
    </source>
</evidence>
<dbReference type="OMA" id="THIVTEI"/>
<keyword evidence="5 7" id="KW-0472">Membrane</keyword>
<accession>A7RVA6</accession>
<dbReference type="EMBL" id="DS469543">
    <property type="protein sequence ID" value="EDO44539.1"/>
    <property type="molecule type" value="Genomic_DNA"/>
</dbReference>
<dbReference type="PhylomeDB" id="A7RVA6"/>
<reference evidence="9 10" key="1">
    <citation type="journal article" date="2007" name="Science">
        <title>Sea anemone genome reveals ancestral eumetazoan gene repertoire and genomic organization.</title>
        <authorList>
            <person name="Putnam N.H."/>
            <person name="Srivastava M."/>
            <person name="Hellsten U."/>
            <person name="Dirks B."/>
            <person name="Chapman J."/>
            <person name="Salamov A."/>
            <person name="Terry A."/>
            <person name="Shapiro H."/>
            <person name="Lindquist E."/>
            <person name="Kapitonov V.V."/>
            <person name="Jurka J."/>
            <person name="Genikhovich G."/>
            <person name="Grigoriev I.V."/>
            <person name="Lucas S.M."/>
            <person name="Steele R.E."/>
            <person name="Finnerty J.R."/>
            <person name="Technau U."/>
            <person name="Martindale M.Q."/>
            <person name="Rokhsar D.S."/>
        </authorList>
    </citation>
    <scope>NUCLEOTIDE SEQUENCE [LARGE SCALE GENOMIC DNA]</scope>
    <source>
        <strain evidence="10">CH2 X CH6</strain>
    </source>
</reference>
<evidence type="ECO:0000256" key="1">
    <source>
        <dbReference type="ARBA" id="ARBA00004651"/>
    </source>
</evidence>
<feature type="transmembrane region" description="Helical" evidence="7">
    <location>
        <begin position="172"/>
        <end position="195"/>
    </location>
</feature>
<evidence type="ECO:0000256" key="2">
    <source>
        <dbReference type="ARBA" id="ARBA00022475"/>
    </source>
</evidence>
<keyword evidence="2" id="KW-1003">Cell membrane</keyword>
<dbReference type="InParanoid" id="A7RVA6"/>
<dbReference type="Proteomes" id="UP000001593">
    <property type="component" value="Unassembled WGS sequence"/>
</dbReference>
<evidence type="ECO:0000256" key="5">
    <source>
        <dbReference type="ARBA" id="ARBA00023136"/>
    </source>
</evidence>
<dbReference type="InterPro" id="IPR000276">
    <property type="entry name" value="GPCR_Rhodpsn"/>
</dbReference>
<feature type="transmembrane region" description="Helical" evidence="7">
    <location>
        <begin position="95"/>
        <end position="125"/>
    </location>
</feature>
<organism evidence="9 10">
    <name type="scientific">Nematostella vectensis</name>
    <name type="common">Starlet sea anemone</name>
    <dbReference type="NCBI Taxonomy" id="45351"/>
    <lineage>
        <taxon>Eukaryota</taxon>
        <taxon>Metazoa</taxon>
        <taxon>Cnidaria</taxon>
        <taxon>Anthozoa</taxon>
        <taxon>Hexacorallia</taxon>
        <taxon>Actiniaria</taxon>
        <taxon>Edwardsiidae</taxon>
        <taxon>Nematostella</taxon>
    </lineage>
</organism>
<feature type="transmembrane region" description="Helical" evidence="7">
    <location>
        <begin position="23"/>
        <end position="51"/>
    </location>
</feature>
<evidence type="ECO:0000313" key="10">
    <source>
        <dbReference type="Proteomes" id="UP000001593"/>
    </source>
</evidence>
<evidence type="ECO:0000256" key="7">
    <source>
        <dbReference type="SAM" id="Phobius"/>
    </source>
</evidence>
<dbReference type="CDD" id="cd00637">
    <property type="entry name" value="7tm_classA_rhodopsin-like"/>
    <property type="match status" value="1"/>
</dbReference>
<keyword evidence="10" id="KW-1185">Reference proteome</keyword>
<evidence type="ECO:0000259" key="8">
    <source>
        <dbReference type="PROSITE" id="PS50262"/>
    </source>
</evidence>